<reference evidence="1" key="1">
    <citation type="journal article" date="2021" name="Environ. Microbiol.">
        <title>Gene family expansions and transcriptome signatures uncover fungal adaptations to wood decay.</title>
        <authorList>
            <person name="Hage H."/>
            <person name="Miyauchi S."/>
            <person name="Viragh M."/>
            <person name="Drula E."/>
            <person name="Min B."/>
            <person name="Chaduli D."/>
            <person name="Navarro D."/>
            <person name="Favel A."/>
            <person name="Norest M."/>
            <person name="Lesage-Meessen L."/>
            <person name="Balint B."/>
            <person name="Merenyi Z."/>
            <person name="de Eugenio L."/>
            <person name="Morin E."/>
            <person name="Martinez A.T."/>
            <person name="Baldrian P."/>
            <person name="Stursova M."/>
            <person name="Martinez M.J."/>
            <person name="Novotny C."/>
            <person name="Magnuson J.K."/>
            <person name="Spatafora J.W."/>
            <person name="Maurice S."/>
            <person name="Pangilinan J."/>
            <person name="Andreopoulos W."/>
            <person name="LaButti K."/>
            <person name="Hundley H."/>
            <person name="Na H."/>
            <person name="Kuo A."/>
            <person name="Barry K."/>
            <person name="Lipzen A."/>
            <person name="Henrissat B."/>
            <person name="Riley R."/>
            <person name="Ahrendt S."/>
            <person name="Nagy L.G."/>
            <person name="Grigoriev I.V."/>
            <person name="Martin F."/>
            <person name="Rosso M.N."/>
        </authorList>
    </citation>
    <scope>NUCLEOTIDE SEQUENCE</scope>
    <source>
        <strain evidence="1">CBS 384.51</strain>
    </source>
</reference>
<dbReference type="EMBL" id="MU274916">
    <property type="protein sequence ID" value="KAI0087749.1"/>
    <property type="molecule type" value="Genomic_DNA"/>
</dbReference>
<organism evidence="1 2">
    <name type="scientific">Irpex rosettiformis</name>
    <dbReference type="NCBI Taxonomy" id="378272"/>
    <lineage>
        <taxon>Eukaryota</taxon>
        <taxon>Fungi</taxon>
        <taxon>Dikarya</taxon>
        <taxon>Basidiomycota</taxon>
        <taxon>Agaricomycotina</taxon>
        <taxon>Agaricomycetes</taxon>
        <taxon>Polyporales</taxon>
        <taxon>Irpicaceae</taxon>
        <taxon>Irpex</taxon>
    </lineage>
</organism>
<proteinExistence type="predicted"/>
<gene>
    <name evidence="1" type="ORF">BDY19DRAFT_952968</name>
</gene>
<keyword evidence="2" id="KW-1185">Reference proteome</keyword>
<comment type="caution">
    <text evidence="1">The sequence shown here is derived from an EMBL/GenBank/DDBJ whole genome shotgun (WGS) entry which is preliminary data.</text>
</comment>
<sequence length="615" mass="67830">MSKTGLNRSPGSSTRKAYHPNPPANRSEWVMWAGNVPSDATYDELWQFFNHSVSPVASSPSADSAIPDFNSSVPPPFLSSAQISLADSSPSPSGVQSIFLISRSQCAFVNYMSEQHLHAAILRFNGRPLRPHDVRCPRLVCRVRAREDDLKAGVGGQRGAGVHTKWIKEQRAKAKATRAAGSPDASSVSERDGLASNVSSPVGTASSMMRSLSLSSAEDPGVASRGVGEGDASARGMLLRRMKKASAHSNSSESYASTNSSMLAQHFPKRYFILKSLTEFDLNLSVDKGVWATQKHNEGILDQAYRTSKDVYLIFSVNKSGEFYGYAKMAGPILKPHGEQEGDRRVSWASRPSTDSPPTRHSTTGGPSSPATSRRPVQYFSPSDRLRYEESPLPMDESKEAALASKSKLDLHSISAPAVMRDQHNPLSAMSSGPRYGERSYDPILPAASSMLQNSQASSEEFRLDPKAPDRAMKRHSADDVEEDPTGIKRWDAVPRMSGRLSLGSVKEEEDEEHLGEREFKTDRGGEDNGQNNDRDGEETNAAAQKQEDRQNWGESFRIEWIKTTRLPFYRTRQFRNPWNHDREVKVSRDGTELEPSVGQALLNEWDKPEPPPPS</sequence>
<name>A0ACB8U0Q7_9APHY</name>
<dbReference type="Proteomes" id="UP001055072">
    <property type="component" value="Unassembled WGS sequence"/>
</dbReference>
<accession>A0ACB8U0Q7</accession>
<evidence type="ECO:0000313" key="1">
    <source>
        <dbReference type="EMBL" id="KAI0087749.1"/>
    </source>
</evidence>
<evidence type="ECO:0000313" key="2">
    <source>
        <dbReference type="Proteomes" id="UP001055072"/>
    </source>
</evidence>
<protein>
    <submittedName>
        <fullName evidence="1">YT521-B-like domain-containing protein</fullName>
    </submittedName>
</protein>